<evidence type="ECO:0000313" key="1">
    <source>
        <dbReference type="EMBL" id="GLI34946.1"/>
    </source>
</evidence>
<reference evidence="1" key="1">
    <citation type="submission" date="2022-12" db="EMBL/GenBank/DDBJ databases">
        <title>Reference genome sequencing for broad-spectrum identification of bacterial and archaeal isolates by mass spectrometry.</title>
        <authorList>
            <person name="Sekiguchi Y."/>
            <person name="Tourlousse D.M."/>
        </authorList>
    </citation>
    <scope>NUCLEOTIDE SEQUENCE</scope>
    <source>
        <strain evidence="1">ASRB1</strain>
    </source>
</reference>
<dbReference type="RefSeq" id="WP_281794426.1">
    <property type="nucleotide sequence ID" value="NZ_BSDR01000001.1"/>
</dbReference>
<accession>A0A9W6FU62</accession>
<comment type="caution">
    <text evidence="1">The sequence shown here is derived from an EMBL/GenBank/DDBJ whole genome shotgun (WGS) entry which is preliminary data.</text>
</comment>
<keyword evidence="2" id="KW-1185">Reference proteome</keyword>
<dbReference type="PANTHER" id="PTHR32329:SF2">
    <property type="entry name" value="BIFUNCTIONAL PROTEIN [INCLUDES 2-HYDROXYACYL-COA DEHYDRATASE (N-TER) AND ITS ACTIVATOR DOMAIN (C_TERM)"/>
    <property type="match status" value="1"/>
</dbReference>
<organism evidence="1 2">
    <name type="scientific">Desulforhabdus amnigena</name>
    <dbReference type="NCBI Taxonomy" id="40218"/>
    <lineage>
        <taxon>Bacteria</taxon>
        <taxon>Pseudomonadati</taxon>
        <taxon>Thermodesulfobacteriota</taxon>
        <taxon>Syntrophobacteria</taxon>
        <taxon>Syntrophobacterales</taxon>
        <taxon>Syntrophobacteraceae</taxon>
        <taxon>Desulforhabdus</taxon>
    </lineage>
</organism>
<dbReference type="InterPro" id="IPR051805">
    <property type="entry name" value="Dehydratase_Activator_Redct"/>
</dbReference>
<evidence type="ECO:0008006" key="3">
    <source>
        <dbReference type="Google" id="ProtNLM"/>
    </source>
</evidence>
<sequence length="459" mass="52597">MESVTLSPAPPSSFHRLDVGVKPSDVSGKTLLIPEMAPFGSHLIAACFRAMGTDAVVMETYKGVNLGREFTSGKECFPCQVTLGDILHHLRKEKERLGPAFSPEQYVYFLPEADGPCRFGMYNKLQRLILDRFEEFKEVPIVYLSTEDAYSTGSIMPPERASAFRRLSYVAIIIADVLDRTVWRVRPYEWRPGMTDEFMKKALEAMVSMIETVGADLNFKKMYRMLEDIVATAASFIDPHQPRRPRIGIVGEIYLRSHPDSNQNIVRQLERFGAEVVDASIGEWINFITFVQARKLQRQWKLAQKIRDHKAMRQISRQWLANRIEILYQSRRQNQVYRCALKHLDIEADHTIRSIERRLDRNRLYSFDIGTEAALSIGGALEYVHHGFDGIVNVFPFTCMPSTICTAVLKPLLHKMKVPYIDAPYDGGIQPNREVALRTFAYQARQHLASRKTGQTLRH</sequence>
<dbReference type="EMBL" id="BSDR01000001">
    <property type="protein sequence ID" value="GLI34946.1"/>
    <property type="molecule type" value="Genomic_DNA"/>
</dbReference>
<protein>
    <recommendedName>
        <fullName evidence="3">CoA activase</fullName>
    </recommendedName>
</protein>
<name>A0A9W6FU62_9BACT</name>
<dbReference type="Proteomes" id="UP001144372">
    <property type="component" value="Unassembled WGS sequence"/>
</dbReference>
<evidence type="ECO:0000313" key="2">
    <source>
        <dbReference type="Proteomes" id="UP001144372"/>
    </source>
</evidence>
<proteinExistence type="predicted"/>
<dbReference type="AlphaFoldDB" id="A0A9W6FU62"/>
<dbReference type="PANTHER" id="PTHR32329">
    <property type="entry name" value="BIFUNCTIONAL PROTEIN [INCLUDES 2-HYDROXYACYL-COA DEHYDRATASE (N-TER) AND ITS ACTIVATOR DOMAIN (C_TERM)-RELATED"/>
    <property type="match status" value="1"/>
</dbReference>
<gene>
    <name evidence="1" type="ORF">DAMNIGENAA_23790</name>
</gene>